<dbReference type="Proteomes" id="UP000517759">
    <property type="component" value="Unassembled WGS sequence"/>
</dbReference>
<reference evidence="3" key="1">
    <citation type="journal article" date="2014" name="Int. J. Syst. Evol. Microbiol.">
        <title>Complete genome of a new Firmicutes species belonging to the dominant human colonic microbiota ('Ruminococcus bicirculans') reveals two chromosomes and a selective capacity to utilize plant glucans.</title>
        <authorList>
            <consortium name="NISC Comparative Sequencing Program"/>
            <person name="Wegmann U."/>
            <person name="Louis P."/>
            <person name="Goesmann A."/>
            <person name="Henrissat B."/>
            <person name="Duncan S.H."/>
            <person name="Flint H.J."/>
        </authorList>
    </citation>
    <scope>NUCLEOTIDE SEQUENCE</scope>
    <source>
        <strain evidence="3">NBRC 107710</strain>
    </source>
</reference>
<name>A0A7W6AHB1_9HYPH</name>
<feature type="transmembrane region" description="Helical" evidence="2">
    <location>
        <begin position="755"/>
        <end position="778"/>
    </location>
</feature>
<gene>
    <name evidence="3" type="ORF">GCM10007884_01550</name>
    <name evidence="4" type="ORF">GGR33_001816</name>
</gene>
<protein>
    <submittedName>
        <fullName evidence="4">Uncharacterized protein</fullName>
    </submittedName>
</protein>
<feature type="compositionally biased region" description="Polar residues" evidence="1">
    <location>
        <begin position="188"/>
        <end position="197"/>
    </location>
</feature>
<accession>A0A7W6AHB1</accession>
<feature type="compositionally biased region" description="Basic and acidic residues" evidence="1">
    <location>
        <begin position="169"/>
        <end position="181"/>
    </location>
</feature>
<reference evidence="3" key="4">
    <citation type="submission" date="2023-01" db="EMBL/GenBank/DDBJ databases">
        <title>Draft genome sequence of Methylobacterium brachythecii strain NBRC 107710.</title>
        <authorList>
            <person name="Sun Q."/>
            <person name="Mori K."/>
        </authorList>
    </citation>
    <scope>NUCLEOTIDE SEQUENCE</scope>
    <source>
        <strain evidence="3">NBRC 107710</strain>
    </source>
</reference>
<keyword evidence="2" id="KW-0472">Membrane</keyword>
<dbReference type="EMBL" id="JACIDN010000003">
    <property type="protein sequence ID" value="MBB3902321.1"/>
    <property type="molecule type" value="Genomic_DNA"/>
</dbReference>
<dbReference type="RefSeq" id="WP_183504137.1">
    <property type="nucleotide sequence ID" value="NZ_BSPG01000001.1"/>
</dbReference>
<evidence type="ECO:0000313" key="6">
    <source>
        <dbReference type="Proteomes" id="UP001156881"/>
    </source>
</evidence>
<keyword evidence="6" id="KW-1185">Reference proteome</keyword>
<reference evidence="4 5" key="3">
    <citation type="submission" date="2020-08" db="EMBL/GenBank/DDBJ databases">
        <title>Genomic Encyclopedia of Type Strains, Phase IV (KMG-IV): sequencing the most valuable type-strain genomes for metagenomic binning, comparative biology and taxonomic classification.</title>
        <authorList>
            <person name="Goeker M."/>
        </authorList>
    </citation>
    <scope>NUCLEOTIDE SEQUENCE [LARGE SCALE GENOMIC DNA]</scope>
    <source>
        <strain evidence="4 5">DSM 24105</strain>
    </source>
</reference>
<dbReference type="AlphaFoldDB" id="A0A7W6AHB1"/>
<organism evidence="4 5">
    <name type="scientific">Methylobacterium brachythecii</name>
    <dbReference type="NCBI Taxonomy" id="1176177"/>
    <lineage>
        <taxon>Bacteria</taxon>
        <taxon>Pseudomonadati</taxon>
        <taxon>Pseudomonadota</taxon>
        <taxon>Alphaproteobacteria</taxon>
        <taxon>Hyphomicrobiales</taxon>
        <taxon>Methylobacteriaceae</taxon>
        <taxon>Methylobacterium</taxon>
    </lineage>
</organism>
<evidence type="ECO:0000256" key="1">
    <source>
        <dbReference type="SAM" id="MobiDB-lite"/>
    </source>
</evidence>
<keyword evidence="2" id="KW-0812">Transmembrane</keyword>
<feature type="region of interest" description="Disordered" evidence="1">
    <location>
        <begin position="169"/>
        <end position="206"/>
    </location>
</feature>
<feature type="region of interest" description="Disordered" evidence="1">
    <location>
        <begin position="1"/>
        <end position="58"/>
    </location>
</feature>
<evidence type="ECO:0000313" key="4">
    <source>
        <dbReference type="EMBL" id="MBB3902321.1"/>
    </source>
</evidence>
<evidence type="ECO:0000313" key="3">
    <source>
        <dbReference type="EMBL" id="GLS42170.1"/>
    </source>
</evidence>
<dbReference type="Proteomes" id="UP001156881">
    <property type="component" value="Unassembled WGS sequence"/>
</dbReference>
<keyword evidence="2" id="KW-1133">Transmembrane helix</keyword>
<proteinExistence type="predicted"/>
<evidence type="ECO:0000256" key="2">
    <source>
        <dbReference type="SAM" id="Phobius"/>
    </source>
</evidence>
<evidence type="ECO:0000313" key="5">
    <source>
        <dbReference type="Proteomes" id="UP000517759"/>
    </source>
</evidence>
<feature type="compositionally biased region" description="Basic and acidic residues" evidence="1">
    <location>
        <begin position="36"/>
        <end position="45"/>
    </location>
</feature>
<reference evidence="6" key="2">
    <citation type="journal article" date="2019" name="Int. J. Syst. Evol. Microbiol.">
        <title>The Global Catalogue of Microorganisms (GCM) 10K type strain sequencing project: providing services to taxonomists for standard genome sequencing and annotation.</title>
        <authorList>
            <consortium name="The Broad Institute Genomics Platform"/>
            <consortium name="The Broad Institute Genome Sequencing Center for Infectious Disease"/>
            <person name="Wu L."/>
            <person name="Ma J."/>
        </authorList>
    </citation>
    <scope>NUCLEOTIDE SEQUENCE [LARGE SCALE GENOMIC DNA]</scope>
    <source>
        <strain evidence="6">NBRC 107710</strain>
    </source>
</reference>
<comment type="caution">
    <text evidence="4">The sequence shown here is derived from an EMBL/GenBank/DDBJ whole genome shotgun (WGS) entry which is preliminary data.</text>
</comment>
<sequence>MPAIQSAVPPTGRDAPPLPPAEGATAFRASVARTTPPKDEYKKAGPDTQAPEGFKIVGPEGEVAPGTIRYEAQDGAKVVVAREDNPDLYDKAVAARGYIQGVNESLDVGYRLAGATERPQDSDIAIVGSPTELAPGLIRYQTPEGEKILVERTGNEALYNQVSDRYDTLTEPNLEKRRKDAGLPSLGETDTSSAETSVQRKEDDPAAGKFTVSELAVKTLYDDYSKGVDDGSIPKDDPRAKLVRALEAKTAYEDGRQITPYIEDTGGIETLFGGTYRRASEKPETLTGADMRDVINGHALDTATNDLFANEQIGADYSAHLKDAVGQVPDHDKLVDRARDLVTSPEYACYIEGLKSDGLTREAQTDVTRTLASLSSVDPEAADKAAQELQVNSLTLEYNRLMADPSQISDAAKTQATTDVMELVKKSVQAGVNIPRRTIDTIDKYYKSIKDEPGKIKQLQATLESLNGENVEGRQFTQDQLDRAMRNAHVPVAEQGGLTGFLGEMNKAGVLGSTAATVQMVSGVYHLTKTGLDGSWEQNLAIAKDFVGGFLGGGKNFIKLGGAIADVMGKPGTIDALGLDKSLPEIWSKGGTVGRELPGGANRPAAGPPVLPETAQVADAFSREMGQIINGVPATNLPEGTRGVADAVTGNLDEAARGAGIASDAATPSGISKGARIAGSAVKVLGNLADGFGGIADLVLGGVSLDKAIKAGDGDGKVAPSLQIVSGGLTALAAGAEGIALAGGSAAISAGVGAAFGAIAAPLFLGAAVIGGIGLIVGEVLAHKKVQKATDEEGQWFKDLAYDGLMQGDWGDKLEYARYSFYKNEGRDAPQDQTFFQFQAKEWEHFRTTPQEDGSSLNRLDGALHIDSDPAHW</sequence>
<dbReference type="EMBL" id="BSPG01000001">
    <property type="protein sequence ID" value="GLS42170.1"/>
    <property type="molecule type" value="Genomic_DNA"/>
</dbReference>